<accession>H1Y2B7</accession>
<evidence type="ECO:0000313" key="2">
    <source>
        <dbReference type="Proteomes" id="UP000002774"/>
    </source>
</evidence>
<reference evidence="1" key="1">
    <citation type="submission" date="2011-09" db="EMBL/GenBank/DDBJ databases">
        <title>The permanent draft genome of Mucilaginibacter paludis DSM 18603.</title>
        <authorList>
            <consortium name="US DOE Joint Genome Institute (JGI-PGF)"/>
            <person name="Lucas S."/>
            <person name="Han J."/>
            <person name="Lapidus A."/>
            <person name="Bruce D."/>
            <person name="Goodwin L."/>
            <person name="Pitluck S."/>
            <person name="Peters L."/>
            <person name="Kyrpides N."/>
            <person name="Mavromatis K."/>
            <person name="Ivanova N."/>
            <person name="Mikhailova N."/>
            <person name="Held B."/>
            <person name="Detter J.C."/>
            <person name="Tapia R."/>
            <person name="Han C."/>
            <person name="Land M."/>
            <person name="Hauser L."/>
            <person name="Markowitz V."/>
            <person name="Cheng J.-F."/>
            <person name="Hugenholtz P."/>
            <person name="Woyke T."/>
            <person name="Wu D."/>
            <person name="Tindall B."/>
            <person name="Brambilla E."/>
            <person name="Klenk H.-P."/>
            <person name="Eisen J.A."/>
        </authorList>
    </citation>
    <scope>NUCLEOTIDE SEQUENCE [LARGE SCALE GENOMIC DNA]</scope>
    <source>
        <strain evidence="1">DSM 18603</strain>
    </source>
</reference>
<organism evidence="1 2">
    <name type="scientific">Mucilaginibacter paludis DSM 18603</name>
    <dbReference type="NCBI Taxonomy" id="714943"/>
    <lineage>
        <taxon>Bacteria</taxon>
        <taxon>Pseudomonadati</taxon>
        <taxon>Bacteroidota</taxon>
        <taxon>Sphingobacteriia</taxon>
        <taxon>Sphingobacteriales</taxon>
        <taxon>Sphingobacteriaceae</taxon>
        <taxon>Mucilaginibacter</taxon>
    </lineage>
</organism>
<name>H1Y2B7_9SPHI</name>
<dbReference type="RefSeq" id="WP_008508526.1">
    <property type="nucleotide sequence ID" value="NZ_CM001403.1"/>
</dbReference>
<sequence length="41" mass="4428">MENTTDKKKTWECPQIVNIDKELIQLNSGPGSDAGPGSTHS</sequence>
<evidence type="ECO:0000313" key="1">
    <source>
        <dbReference type="EMBL" id="EHQ27897.1"/>
    </source>
</evidence>
<dbReference type="HOGENOM" id="CLU_3272958_0_0_10"/>
<keyword evidence="2" id="KW-1185">Reference proteome</keyword>
<dbReference type="Proteomes" id="UP000002774">
    <property type="component" value="Chromosome"/>
</dbReference>
<dbReference type="EMBL" id="CM001403">
    <property type="protein sequence ID" value="EHQ27897.1"/>
    <property type="molecule type" value="Genomic_DNA"/>
</dbReference>
<dbReference type="AlphaFoldDB" id="H1Y2B7"/>
<proteinExistence type="predicted"/>
<protein>
    <submittedName>
        <fullName evidence="1">Uncharacterized protein</fullName>
    </submittedName>
</protein>
<gene>
    <name evidence="1" type="ORF">Mucpa_3800</name>
</gene>